<evidence type="ECO:0000313" key="2">
    <source>
        <dbReference type="EMBL" id="MCQ4628477.1"/>
    </source>
</evidence>
<evidence type="ECO:0000259" key="1">
    <source>
        <dbReference type="Pfam" id="PF04909"/>
    </source>
</evidence>
<organism evidence="2 3">
    <name type="scientific">Shinella lacus</name>
    <dbReference type="NCBI Taxonomy" id="2654216"/>
    <lineage>
        <taxon>Bacteria</taxon>
        <taxon>Pseudomonadati</taxon>
        <taxon>Pseudomonadota</taxon>
        <taxon>Alphaproteobacteria</taxon>
        <taxon>Hyphomicrobiales</taxon>
        <taxon>Rhizobiaceae</taxon>
        <taxon>Shinella</taxon>
    </lineage>
</organism>
<protein>
    <submittedName>
        <fullName evidence="2">Amidohydrolase family protein</fullName>
    </submittedName>
</protein>
<reference evidence="2" key="1">
    <citation type="submission" date="2021-07" db="EMBL/GenBank/DDBJ databases">
        <title>Shinella sp. nov., a novel member of the genus Shinella from water.</title>
        <authorList>
            <person name="Deng Y."/>
        </authorList>
    </citation>
    <scope>NUCLEOTIDE SEQUENCE</scope>
    <source>
        <strain evidence="2">CPCC 100929</strain>
    </source>
</reference>
<dbReference type="Pfam" id="PF04909">
    <property type="entry name" value="Amidohydro_2"/>
    <property type="match status" value="1"/>
</dbReference>
<dbReference type="PANTHER" id="PTHR35563">
    <property type="entry name" value="BARREL METAL-DEPENDENT HYDROLASE, PUTATIVE (AFU_ORTHOLOGUE AFUA_1G16240)-RELATED"/>
    <property type="match status" value="1"/>
</dbReference>
<name>A0ABT1QZX8_9HYPH</name>
<dbReference type="Proteomes" id="UP000996601">
    <property type="component" value="Unassembled WGS sequence"/>
</dbReference>
<accession>A0ABT1QZX8</accession>
<dbReference type="Gene3D" id="3.20.20.140">
    <property type="entry name" value="Metal-dependent hydrolases"/>
    <property type="match status" value="1"/>
</dbReference>
<dbReference type="PANTHER" id="PTHR35563:SF2">
    <property type="entry name" value="BARREL METAL-DEPENDENT HYDROLASE, PUTATIVE (AFU_ORTHOLOGUE AFUA_1G16240)-RELATED"/>
    <property type="match status" value="1"/>
</dbReference>
<dbReference type="InterPro" id="IPR006680">
    <property type="entry name" value="Amidohydro-rel"/>
</dbReference>
<dbReference type="InterPro" id="IPR052358">
    <property type="entry name" value="Aro_Compnd_Degr_Hydrolases"/>
</dbReference>
<gene>
    <name evidence="2" type="ORF">GB927_000435</name>
</gene>
<proteinExistence type="predicted"/>
<dbReference type="InterPro" id="IPR032466">
    <property type="entry name" value="Metal_Hydrolase"/>
</dbReference>
<keyword evidence="3" id="KW-1185">Reference proteome</keyword>
<feature type="domain" description="Amidohydrolase-related" evidence="1">
    <location>
        <begin position="19"/>
        <end position="282"/>
    </location>
</feature>
<dbReference type="SUPFAM" id="SSF51556">
    <property type="entry name" value="Metallo-dependent hydrolases"/>
    <property type="match status" value="1"/>
</dbReference>
<dbReference type="EMBL" id="WHSB02000001">
    <property type="protein sequence ID" value="MCQ4628477.1"/>
    <property type="molecule type" value="Genomic_DNA"/>
</dbReference>
<comment type="caution">
    <text evidence="2">The sequence shown here is derived from an EMBL/GenBank/DDBJ whole genome shotgun (WGS) entry which is preliminary data.</text>
</comment>
<sequence>MLPLAGLTRPSFEVPKGACDAHMHVFGPESLYPHVPKPHYTLPDGKLDHFHELMTVLHLERYIIVQPSFYGTDNRCMLDALKVAGQRARGVAMVEDDVSSAELEALHEQGIRGLRLDLFKRADRPIAEIQAYITAMAAKIAPLGWHLQFYVPGRVVRDLIGFLGTLTAPYVIDHMGYMMEEDGLTERDFQKLLTLMTESHCYLKLSGPYRVAKDKGYGAVAHVAKAIVETDASRAIWGSDWPHIPKSGRDTGELLNLLVEWAPDAADRQKILVDNPNRLFGFE</sequence>
<evidence type="ECO:0000313" key="3">
    <source>
        <dbReference type="Proteomes" id="UP000996601"/>
    </source>
</evidence>